<proteinExistence type="predicted"/>
<dbReference type="InterPro" id="IPR002885">
    <property type="entry name" value="PPR_rpt"/>
</dbReference>
<keyword evidence="4" id="KW-1185">Reference proteome</keyword>
<dbReference type="NCBIfam" id="TIGR00756">
    <property type="entry name" value="PPR"/>
    <property type="match status" value="1"/>
</dbReference>
<dbReference type="PANTHER" id="PTHR47926">
    <property type="entry name" value="PENTATRICOPEPTIDE REPEAT-CONTAINING PROTEIN"/>
    <property type="match status" value="1"/>
</dbReference>
<accession>A0A803Q3T2</accession>
<dbReference type="InterPro" id="IPR011990">
    <property type="entry name" value="TPR-like_helical_dom_sf"/>
</dbReference>
<organism evidence="3 4">
    <name type="scientific">Cannabis sativa</name>
    <name type="common">Hemp</name>
    <name type="synonym">Marijuana</name>
    <dbReference type="NCBI Taxonomy" id="3483"/>
    <lineage>
        <taxon>Eukaryota</taxon>
        <taxon>Viridiplantae</taxon>
        <taxon>Streptophyta</taxon>
        <taxon>Embryophyta</taxon>
        <taxon>Tracheophyta</taxon>
        <taxon>Spermatophyta</taxon>
        <taxon>Magnoliopsida</taxon>
        <taxon>eudicotyledons</taxon>
        <taxon>Gunneridae</taxon>
        <taxon>Pentapetalae</taxon>
        <taxon>rosids</taxon>
        <taxon>fabids</taxon>
        <taxon>Rosales</taxon>
        <taxon>Cannabaceae</taxon>
        <taxon>Cannabis</taxon>
    </lineage>
</organism>
<dbReference type="Proteomes" id="UP000596661">
    <property type="component" value="Chromosome 7"/>
</dbReference>
<protein>
    <recommendedName>
        <fullName evidence="5">Pentatricopeptide repeat-containing protein</fullName>
    </recommendedName>
</protein>
<evidence type="ECO:0000313" key="4">
    <source>
        <dbReference type="Proteomes" id="UP000596661"/>
    </source>
</evidence>
<dbReference type="InterPro" id="IPR046960">
    <property type="entry name" value="PPR_At4g14850-like_plant"/>
</dbReference>
<evidence type="ECO:0000256" key="1">
    <source>
        <dbReference type="ARBA" id="ARBA00022737"/>
    </source>
</evidence>
<dbReference type="Pfam" id="PF01535">
    <property type="entry name" value="PPR"/>
    <property type="match status" value="1"/>
</dbReference>
<sequence>MISSKTRPKETMTKNGREEEAVMLFCKCTHQESPTPYVFRSILRTCTAVGQLDLGEQIHTQALHRAVTEEALQDTVQKPGEKNEVSWNAMITGYSQHGLSIEALNLFEQMKQLRSDSKPCVTFVGVLSACSHVGFG</sequence>
<dbReference type="Gene3D" id="1.25.40.10">
    <property type="entry name" value="Tetratricopeptide repeat domain"/>
    <property type="match status" value="1"/>
</dbReference>
<name>A0A803Q3T2_CANSA</name>
<dbReference type="GO" id="GO:0003723">
    <property type="term" value="F:RNA binding"/>
    <property type="evidence" value="ECO:0007669"/>
    <property type="project" value="InterPro"/>
</dbReference>
<dbReference type="Gramene" id="evm.model.07.1759">
    <property type="protein sequence ID" value="cds.evm.model.07.1759"/>
    <property type="gene ID" value="evm.TU.07.1759"/>
</dbReference>
<reference evidence="3" key="2">
    <citation type="submission" date="2021-03" db="UniProtKB">
        <authorList>
            <consortium name="EnsemblPlants"/>
        </authorList>
    </citation>
    <scope>IDENTIFICATION</scope>
</reference>
<dbReference type="EnsemblPlants" id="evm.model.07.1759">
    <property type="protein sequence ID" value="cds.evm.model.07.1759"/>
    <property type="gene ID" value="evm.TU.07.1759"/>
</dbReference>
<feature type="repeat" description="PPR" evidence="2">
    <location>
        <begin position="83"/>
        <end position="117"/>
    </location>
</feature>
<dbReference type="PANTHER" id="PTHR47926:SF347">
    <property type="entry name" value="PENTATRICOPEPTIDE REPEAT-CONTAINING PROTEIN"/>
    <property type="match status" value="1"/>
</dbReference>
<evidence type="ECO:0000256" key="2">
    <source>
        <dbReference type="PROSITE-ProRule" id="PRU00708"/>
    </source>
</evidence>
<dbReference type="EMBL" id="UZAU01000675">
    <property type="status" value="NOT_ANNOTATED_CDS"/>
    <property type="molecule type" value="Genomic_DNA"/>
</dbReference>
<dbReference type="PROSITE" id="PS51375">
    <property type="entry name" value="PPR"/>
    <property type="match status" value="1"/>
</dbReference>
<evidence type="ECO:0008006" key="5">
    <source>
        <dbReference type="Google" id="ProtNLM"/>
    </source>
</evidence>
<keyword evidence="1" id="KW-0677">Repeat</keyword>
<reference evidence="3" key="1">
    <citation type="submission" date="2018-11" db="EMBL/GenBank/DDBJ databases">
        <authorList>
            <person name="Grassa J C."/>
        </authorList>
    </citation>
    <scope>NUCLEOTIDE SEQUENCE [LARGE SCALE GENOMIC DNA]</scope>
</reference>
<evidence type="ECO:0000313" key="3">
    <source>
        <dbReference type="EnsemblPlants" id="cds.evm.model.07.1759"/>
    </source>
</evidence>
<dbReference type="GO" id="GO:0009451">
    <property type="term" value="P:RNA modification"/>
    <property type="evidence" value="ECO:0007669"/>
    <property type="project" value="InterPro"/>
</dbReference>
<dbReference type="AlphaFoldDB" id="A0A803Q3T2"/>